<evidence type="ECO:0000313" key="5">
    <source>
        <dbReference type="Proteomes" id="UP000501602"/>
    </source>
</evidence>
<evidence type="ECO:0000313" key="4">
    <source>
        <dbReference type="EMBL" id="QIZ78863.1"/>
    </source>
</evidence>
<accession>A0A6H1UKL7</accession>
<protein>
    <submittedName>
        <fullName evidence="4">Carboxypeptidase family protein</fullName>
    </submittedName>
</protein>
<dbReference type="Pfam" id="PF18027">
    <property type="entry name" value="Pepdidase_M14_N"/>
    <property type="match status" value="1"/>
</dbReference>
<dbReference type="GO" id="GO:0004181">
    <property type="term" value="F:metallocarboxypeptidase activity"/>
    <property type="evidence" value="ECO:0007669"/>
    <property type="project" value="InterPro"/>
</dbReference>
<dbReference type="Gene3D" id="2.60.40.3120">
    <property type="match status" value="1"/>
</dbReference>
<dbReference type="SMART" id="SM00631">
    <property type="entry name" value="Zn_pept"/>
    <property type="match status" value="1"/>
</dbReference>
<evidence type="ECO:0000259" key="3">
    <source>
        <dbReference type="PROSITE" id="PS52035"/>
    </source>
</evidence>
<dbReference type="PANTHER" id="PTHR12756:SF11">
    <property type="entry name" value="CYTOSOLIC CARBOXYPEPTIDASE 1"/>
    <property type="match status" value="1"/>
</dbReference>
<dbReference type="AlphaFoldDB" id="A0A6H1UKL7"/>
<keyword evidence="4" id="KW-0378">Hydrolase</keyword>
<dbReference type="GO" id="GO:0006508">
    <property type="term" value="P:proteolysis"/>
    <property type="evidence" value="ECO:0007669"/>
    <property type="project" value="InterPro"/>
</dbReference>
<dbReference type="PANTHER" id="PTHR12756">
    <property type="entry name" value="CYTOSOLIC CARBOXYPEPTIDASE"/>
    <property type="match status" value="1"/>
</dbReference>
<evidence type="ECO:0000256" key="1">
    <source>
        <dbReference type="ARBA" id="ARBA00001947"/>
    </source>
</evidence>
<dbReference type="GO" id="GO:0008270">
    <property type="term" value="F:zinc ion binding"/>
    <property type="evidence" value="ECO:0007669"/>
    <property type="project" value="InterPro"/>
</dbReference>
<keyword evidence="5" id="KW-1185">Reference proteome</keyword>
<sequence length="370" mass="41710">MDSGNIDVIACDSADNIRLNIRNDLNTQKHQWFHFSLHNAANQQCQLLFENAGTAAYPSGWQDYRAVASYDRETWFRVDTSYQDGQLVINHLVEENLIYFAYFAPYSSERHRDLIAACQADDKVNYLALGQTIDGQSMDLLQIGQVSDDKKICWLIARQHPGETMAQWWMEGALATLLDDSNAIGQALLQQCVFYIVPNMNPDGSRRGHLRHNATGTDLNRAWRNTSIDNSPEVYLVRQKMEQTGVDFFLDVHGDEGLPYNFIAGAEGIPNWSNTRQAQLDGYKVALAQATPEFQTQFGYPIDEPGKANLDVGSNFIAQHFGCLSMTLEMPFKDNSEMPSPLYGWSPERSSALAQPCLLALLRTLEQQLL</sequence>
<name>A0A6H1UKL7_9GAMM</name>
<dbReference type="Pfam" id="PF00246">
    <property type="entry name" value="Peptidase_M14"/>
    <property type="match status" value="1"/>
</dbReference>
<dbReference type="InterPro" id="IPR040626">
    <property type="entry name" value="Pepdidase_M14_N"/>
</dbReference>
<keyword evidence="4" id="KW-0121">Carboxypeptidase</keyword>
<dbReference type="InterPro" id="IPR050821">
    <property type="entry name" value="Cytosolic_carboxypeptidase"/>
</dbReference>
<dbReference type="InterPro" id="IPR000834">
    <property type="entry name" value="Peptidase_M14"/>
</dbReference>
<dbReference type="EMBL" id="CP051180">
    <property type="protein sequence ID" value="QIZ78863.1"/>
    <property type="molecule type" value="Genomic_DNA"/>
</dbReference>
<feature type="domain" description="Peptidase M14" evidence="3">
    <location>
        <begin position="104"/>
        <end position="368"/>
    </location>
</feature>
<comment type="cofactor">
    <cofactor evidence="1">
        <name>Zn(2+)</name>
        <dbReference type="ChEBI" id="CHEBI:29105"/>
    </cofactor>
</comment>
<dbReference type="Gene3D" id="3.40.630.10">
    <property type="entry name" value="Zn peptidases"/>
    <property type="match status" value="1"/>
</dbReference>
<evidence type="ECO:0000256" key="2">
    <source>
        <dbReference type="PROSITE-ProRule" id="PRU01379"/>
    </source>
</evidence>
<dbReference type="CDD" id="cd06234">
    <property type="entry name" value="M14_PaCCP-like"/>
    <property type="match status" value="1"/>
</dbReference>
<dbReference type="SUPFAM" id="SSF53187">
    <property type="entry name" value="Zn-dependent exopeptidases"/>
    <property type="match status" value="1"/>
</dbReference>
<dbReference type="KEGG" id="fes:HER31_09575"/>
<dbReference type="PROSITE" id="PS52035">
    <property type="entry name" value="PEPTIDASE_M14"/>
    <property type="match status" value="1"/>
</dbReference>
<gene>
    <name evidence="4" type="ORF">HER31_09575</name>
</gene>
<comment type="similarity">
    <text evidence="2">Belongs to the peptidase M14 family.</text>
</comment>
<dbReference type="Proteomes" id="UP000501602">
    <property type="component" value="Chromosome"/>
</dbReference>
<feature type="active site" description="Proton donor/acceptor" evidence="2">
    <location>
        <position position="329"/>
    </location>
</feature>
<keyword evidence="4" id="KW-0645">Protease</keyword>
<reference evidence="4 5" key="1">
    <citation type="submission" date="2020-04" db="EMBL/GenBank/DDBJ databases">
        <title>Ferrimonas sp. S7 isolated from sea water.</title>
        <authorList>
            <person name="Bae S.S."/>
            <person name="Baek K."/>
        </authorList>
    </citation>
    <scope>NUCLEOTIDE SEQUENCE [LARGE SCALE GENOMIC DNA]</scope>
    <source>
        <strain evidence="4 5">S7</strain>
    </source>
</reference>
<proteinExistence type="inferred from homology"/>
<organism evidence="4 5">
    <name type="scientific">Ferrimonas lipolytica</name>
    <dbReference type="NCBI Taxonomy" id="2724191"/>
    <lineage>
        <taxon>Bacteria</taxon>
        <taxon>Pseudomonadati</taxon>
        <taxon>Pseudomonadota</taxon>
        <taxon>Gammaproteobacteria</taxon>
        <taxon>Alteromonadales</taxon>
        <taxon>Ferrimonadaceae</taxon>
        <taxon>Ferrimonas</taxon>
    </lineage>
</organism>